<evidence type="ECO:0000256" key="2">
    <source>
        <dbReference type="SAM" id="Phobius"/>
    </source>
</evidence>
<evidence type="ECO:0000313" key="5">
    <source>
        <dbReference type="Proteomes" id="UP001595912"/>
    </source>
</evidence>
<keyword evidence="4" id="KW-0808">Transferase</keyword>
<feature type="transmembrane region" description="Helical" evidence="2">
    <location>
        <begin position="117"/>
        <end position="143"/>
    </location>
</feature>
<feature type="transmembrane region" description="Helical" evidence="2">
    <location>
        <begin position="281"/>
        <end position="299"/>
    </location>
</feature>
<feature type="transmembrane region" description="Helical" evidence="2">
    <location>
        <begin position="319"/>
        <end position="344"/>
    </location>
</feature>
<feature type="domain" description="Acyltransferase 3" evidence="3">
    <location>
        <begin position="1"/>
        <end position="340"/>
    </location>
</feature>
<dbReference type="GO" id="GO:0016746">
    <property type="term" value="F:acyltransferase activity"/>
    <property type="evidence" value="ECO:0007669"/>
    <property type="project" value="UniProtKB-KW"/>
</dbReference>
<organism evidence="4 5">
    <name type="scientific">Dactylosporangium cerinum</name>
    <dbReference type="NCBI Taxonomy" id="1434730"/>
    <lineage>
        <taxon>Bacteria</taxon>
        <taxon>Bacillati</taxon>
        <taxon>Actinomycetota</taxon>
        <taxon>Actinomycetes</taxon>
        <taxon>Micromonosporales</taxon>
        <taxon>Micromonosporaceae</taxon>
        <taxon>Dactylosporangium</taxon>
    </lineage>
</organism>
<dbReference type="RefSeq" id="WP_380114603.1">
    <property type="nucleotide sequence ID" value="NZ_JBHSIU010000011.1"/>
</dbReference>
<protein>
    <submittedName>
        <fullName evidence="4">Acyltransferase family protein</fullName>
        <ecNumber evidence="4">2.3.-.-</ecNumber>
    </submittedName>
</protein>
<dbReference type="PANTHER" id="PTHR23028">
    <property type="entry name" value="ACETYLTRANSFERASE"/>
    <property type="match status" value="1"/>
</dbReference>
<feature type="transmembrane region" description="Helical" evidence="2">
    <location>
        <begin position="36"/>
        <end position="56"/>
    </location>
</feature>
<dbReference type="EMBL" id="JBHSIU010000011">
    <property type="protein sequence ID" value="MFC4998350.1"/>
    <property type="molecule type" value="Genomic_DNA"/>
</dbReference>
<feature type="region of interest" description="Disordered" evidence="1">
    <location>
        <begin position="354"/>
        <end position="409"/>
    </location>
</feature>
<proteinExistence type="predicted"/>
<keyword evidence="2" id="KW-1133">Transmembrane helix</keyword>
<gene>
    <name evidence="4" type="ORF">ACFPIJ_10940</name>
</gene>
<accession>A0ABV9VPS0</accession>
<evidence type="ECO:0000259" key="3">
    <source>
        <dbReference type="Pfam" id="PF01757"/>
    </source>
</evidence>
<comment type="caution">
    <text evidence="4">The sequence shown here is derived from an EMBL/GenBank/DDBJ whole genome shotgun (WGS) entry which is preliminary data.</text>
</comment>
<evidence type="ECO:0000256" key="1">
    <source>
        <dbReference type="SAM" id="MobiDB-lite"/>
    </source>
</evidence>
<feature type="transmembrane region" description="Helical" evidence="2">
    <location>
        <begin position="251"/>
        <end position="269"/>
    </location>
</feature>
<reference evidence="5" key="1">
    <citation type="journal article" date="2019" name="Int. J. Syst. Evol. Microbiol.">
        <title>The Global Catalogue of Microorganisms (GCM) 10K type strain sequencing project: providing services to taxonomists for standard genome sequencing and annotation.</title>
        <authorList>
            <consortium name="The Broad Institute Genomics Platform"/>
            <consortium name="The Broad Institute Genome Sequencing Center for Infectious Disease"/>
            <person name="Wu L."/>
            <person name="Ma J."/>
        </authorList>
    </citation>
    <scope>NUCLEOTIDE SEQUENCE [LARGE SCALE GENOMIC DNA]</scope>
    <source>
        <strain evidence="5">CGMCC 4.7152</strain>
    </source>
</reference>
<feature type="transmembrane region" description="Helical" evidence="2">
    <location>
        <begin position="77"/>
        <end position="97"/>
    </location>
</feature>
<evidence type="ECO:0000313" key="4">
    <source>
        <dbReference type="EMBL" id="MFC4998350.1"/>
    </source>
</evidence>
<dbReference type="InterPro" id="IPR050879">
    <property type="entry name" value="Acyltransferase_3"/>
</dbReference>
<keyword evidence="2" id="KW-0472">Membrane</keyword>
<keyword evidence="5" id="KW-1185">Reference proteome</keyword>
<sequence length="409" mass="45671">MRFIGAFGVFLYHATGPFMFPPGTFDQRVPFATRNVGALALSFFFILTGFVLTWSARPADGPGRFWFRRIVKLYPNHLVTFLIMLVLLDFTNLWSFRDGATGVLPSLFLVQSWSPNPYINIGINAVSWSLSVDAFFLLLFPAWLWLLNRIRVDRLWFWLAGVVALMIAVPFIAKLLPYEPMLPPQLIGAPTSAWQWWFVYNSPATRALECLAGSLAARIVLHGLWPKMSLKAVLPFLAVTYTISIFLPINWYGIVAISAVPMILVTVALTQRDVEGQRSFLGHPWMLWLGAIAYAFYLLHRIILEVFIPGFAKNIQWNALSATGMILLMLALTVGLSWALFALVERPLVRKFSPSDPTGRTPAPEADLSGRESAERESVKEVDQYGRPAPATRAEPVGVAAGKDGGRRA</sequence>
<dbReference type="Pfam" id="PF01757">
    <property type="entry name" value="Acyl_transf_3"/>
    <property type="match status" value="1"/>
</dbReference>
<feature type="transmembrane region" description="Helical" evidence="2">
    <location>
        <begin position="155"/>
        <end position="176"/>
    </location>
</feature>
<keyword evidence="2" id="KW-0812">Transmembrane</keyword>
<feature type="compositionally biased region" description="Basic and acidic residues" evidence="1">
    <location>
        <begin position="368"/>
        <end position="384"/>
    </location>
</feature>
<dbReference type="EC" id="2.3.-.-" evidence="4"/>
<name>A0ABV9VPS0_9ACTN</name>
<dbReference type="PANTHER" id="PTHR23028:SF53">
    <property type="entry name" value="ACYL_TRANSF_3 DOMAIN-CONTAINING PROTEIN"/>
    <property type="match status" value="1"/>
</dbReference>
<dbReference type="InterPro" id="IPR002656">
    <property type="entry name" value="Acyl_transf_3_dom"/>
</dbReference>
<keyword evidence="4" id="KW-0012">Acyltransferase</keyword>
<dbReference type="Proteomes" id="UP001595912">
    <property type="component" value="Unassembled WGS sequence"/>
</dbReference>